<gene>
    <name evidence="2" type="ORF">OHK93_006330</name>
</gene>
<accession>A0AA43TWN6</accession>
<dbReference type="PANTHER" id="PTHR24148:SF64">
    <property type="entry name" value="HETEROKARYON INCOMPATIBILITY DOMAIN-CONTAINING PROTEIN"/>
    <property type="match status" value="1"/>
</dbReference>
<reference evidence="2" key="1">
    <citation type="journal article" date="2023" name="Genome Biol. Evol.">
        <title>First Whole Genome Sequence and Flow Cytometry Genome Size Data for the Lichen-Forming Fungus Ramalina farinacea (Ascomycota).</title>
        <authorList>
            <person name="Llewellyn T."/>
            <person name="Mian S."/>
            <person name="Hill R."/>
            <person name="Leitch I.J."/>
            <person name="Gaya E."/>
        </authorList>
    </citation>
    <scope>NUCLEOTIDE SEQUENCE</scope>
    <source>
        <strain evidence="2">LIQ254RAFAR</strain>
    </source>
</reference>
<organism evidence="2 3">
    <name type="scientific">Ramalina farinacea</name>
    <dbReference type="NCBI Taxonomy" id="258253"/>
    <lineage>
        <taxon>Eukaryota</taxon>
        <taxon>Fungi</taxon>
        <taxon>Dikarya</taxon>
        <taxon>Ascomycota</taxon>
        <taxon>Pezizomycotina</taxon>
        <taxon>Lecanoromycetes</taxon>
        <taxon>OSLEUM clade</taxon>
        <taxon>Lecanoromycetidae</taxon>
        <taxon>Lecanorales</taxon>
        <taxon>Lecanorineae</taxon>
        <taxon>Ramalinaceae</taxon>
        <taxon>Ramalina</taxon>
    </lineage>
</organism>
<dbReference type="PANTHER" id="PTHR24148">
    <property type="entry name" value="ANKYRIN REPEAT DOMAIN-CONTAINING PROTEIN 39 HOMOLOG-RELATED"/>
    <property type="match status" value="1"/>
</dbReference>
<evidence type="ECO:0000313" key="2">
    <source>
        <dbReference type="EMBL" id="MDI1487067.1"/>
    </source>
</evidence>
<comment type="caution">
    <text evidence="2">The sequence shown here is derived from an EMBL/GenBank/DDBJ whole genome shotgun (WGS) entry which is preliminary data.</text>
</comment>
<dbReference type="InterPro" id="IPR052895">
    <property type="entry name" value="HetReg/Transcr_Mod"/>
</dbReference>
<dbReference type="EMBL" id="JAPUFD010000004">
    <property type="protein sequence ID" value="MDI1487067.1"/>
    <property type="molecule type" value="Genomic_DNA"/>
</dbReference>
<feature type="domain" description="Heterokaryon incompatibility" evidence="1">
    <location>
        <begin position="61"/>
        <end position="213"/>
    </location>
</feature>
<sequence>MKRLIAGYQSLDIGTPPKDRLQYKSLAGSRQIRLVKILPCSPLTNVKCELQTVSLDDNPEYLALSYCWGTRADKTWVSCNGSRLDITKDLLTAIRRFRNRETPVLFWIDQICINQESSEERSHQVGMMVDIYRNAKTVCIWLGPEADNSPLAIDCIPRIKKVFDQYEDVAHLESCAFEGMVRKGLPDRTAKEWQALTQLLRRHWFGRIWIVQEASTASAAKIFCGRNEIAWDLFVDVVKQVMMLGHKFEGFLPTTHWRFLFLMKIRSDFQGAGNCSIYSLLRCCRYFNATDDRDKIYALLGLNTTRKLNVSADNTVDADYTIDIRDLYRKFARALIFHKQGPRTGEVNWDKHHQVMMLSEAGGRMTNSLLPSWVPDWREANASAFRLMGGPAHSLYWAAGDSTFDIKPIQRDLNRIRLRGKIFDSVQVISSVCPSRTQGELDSALRFLGAGRAFWEDLRNNRWALNCWINETSGIASTCDRYPLEERYMAHGRTLICSFKSTCTVVQGTCSEPDYDQDYWHARQLLAIIYPNGVMNGAPLASLANLVMPHMSGFTRWELVHQSYGSDRRFFTTLGGFMGLGSGNMQSGDLICILTGSPVPWLIRRDGDDYNLVGECYVHGIMNGEVMETEALPVHDIVLK</sequence>
<dbReference type="Pfam" id="PF26639">
    <property type="entry name" value="Het-6_barrel"/>
    <property type="match status" value="1"/>
</dbReference>
<dbReference type="Pfam" id="PF06985">
    <property type="entry name" value="HET"/>
    <property type="match status" value="1"/>
</dbReference>
<evidence type="ECO:0000313" key="3">
    <source>
        <dbReference type="Proteomes" id="UP001161017"/>
    </source>
</evidence>
<dbReference type="InterPro" id="IPR010730">
    <property type="entry name" value="HET"/>
</dbReference>
<name>A0AA43TWN6_9LECA</name>
<evidence type="ECO:0000259" key="1">
    <source>
        <dbReference type="Pfam" id="PF06985"/>
    </source>
</evidence>
<protein>
    <recommendedName>
        <fullName evidence="1">Heterokaryon incompatibility domain-containing protein</fullName>
    </recommendedName>
</protein>
<keyword evidence="3" id="KW-1185">Reference proteome</keyword>
<proteinExistence type="predicted"/>
<dbReference type="AlphaFoldDB" id="A0AA43TWN6"/>
<dbReference type="Proteomes" id="UP001161017">
    <property type="component" value="Unassembled WGS sequence"/>
</dbReference>